<keyword evidence="1" id="KW-0813">Transport</keyword>
<dbReference type="PANTHER" id="PTHR46185:SF1">
    <property type="entry name" value="GLUTAREDOXIN-1"/>
    <property type="match status" value="1"/>
</dbReference>
<evidence type="ECO:0000313" key="4">
    <source>
        <dbReference type="Ensembl" id="ENSOKIP00005003017.1"/>
    </source>
</evidence>
<dbReference type="AlphaFoldDB" id="A0A8C7CHG6"/>
<evidence type="ECO:0000256" key="1">
    <source>
        <dbReference type="ARBA" id="ARBA00022448"/>
    </source>
</evidence>
<reference evidence="4" key="1">
    <citation type="submission" date="2025-08" db="UniProtKB">
        <authorList>
            <consortium name="Ensembl"/>
        </authorList>
    </citation>
    <scope>IDENTIFICATION</scope>
</reference>
<protein>
    <recommendedName>
        <fullName evidence="3">Glutaredoxin domain-containing protein</fullName>
    </recommendedName>
</protein>
<dbReference type="InterPro" id="IPR047185">
    <property type="entry name" value="GLRX1"/>
</dbReference>
<sequence length="128" mass="14668">MAQEFVTDRIKGDKVVVFLKPSCAYCVMAKYVLSKYGFKSGHLEFIDITGRDDMNEIQDYLNKMTGERTVPRVFVGKKCVLVGAVTLKRRIRVGNWRECLNQSDRCNDFQTAVNICTTWKTPCLRSVC</sequence>
<dbReference type="Proteomes" id="UP000694557">
    <property type="component" value="Unassembled WGS sequence"/>
</dbReference>
<dbReference type="Ensembl" id="ENSOKIT00005003182.1">
    <property type="protein sequence ID" value="ENSOKIP00005003017.1"/>
    <property type="gene ID" value="ENSOKIG00005001418.1"/>
</dbReference>
<dbReference type="PRINTS" id="PR00160">
    <property type="entry name" value="GLUTAREDOXIN"/>
</dbReference>
<dbReference type="InterPro" id="IPR002109">
    <property type="entry name" value="Glutaredoxin"/>
</dbReference>
<dbReference type="GO" id="GO:0015038">
    <property type="term" value="F:glutathione disulfide oxidoreductase activity"/>
    <property type="evidence" value="ECO:0007669"/>
    <property type="project" value="TreeGrafter"/>
</dbReference>
<proteinExistence type="predicted"/>
<reference evidence="4" key="2">
    <citation type="submission" date="2025-09" db="UniProtKB">
        <authorList>
            <consortium name="Ensembl"/>
        </authorList>
    </citation>
    <scope>IDENTIFICATION</scope>
</reference>
<dbReference type="CDD" id="cd03419">
    <property type="entry name" value="GRX_GRXh_1_2_like"/>
    <property type="match status" value="1"/>
</dbReference>
<dbReference type="PANTHER" id="PTHR46185">
    <property type="entry name" value="GLUTAREDOXIN-1"/>
    <property type="match status" value="1"/>
</dbReference>
<evidence type="ECO:0000313" key="5">
    <source>
        <dbReference type="Proteomes" id="UP000694557"/>
    </source>
</evidence>
<dbReference type="PROSITE" id="PS51354">
    <property type="entry name" value="GLUTAREDOXIN_2"/>
    <property type="match status" value="1"/>
</dbReference>
<dbReference type="Gene3D" id="3.40.30.10">
    <property type="entry name" value="Glutaredoxin"/>
    <property type="match status" value="1"/>
</dbReference>
<dbReference type="GeneTree" id="ENSGT00900000141068"/>
<dbReference type="SUPFAM" id="SSF52833">
    <property type="entry name" value="Thioredoxin-like"/>
    <property type="match status" value="1"/>
</dbReference>
<dbReference type="InterPro" id="IPR014025">
    <property type="entry name" value="Glutaredoxin_subgr"/>
</dbReference>
<dbReference type="Pfam" id="PF00462">
    <property type="entry name" value="Glutaredoxin"/>
    <property type="match status" value="1"/>
</dbReference>
<keyword evidence="2" id="KW-0249">Electron transport</keyword>
<organism evidence="4 5">
    <name type="scientific">Oncorhynchus kisutch</name>
    <name type="common">Coho salmon</name>
    <name type="synonym">Salmo kisutch</name>
    <dbReference type="NCBI Taxonomy" id="8019"/>
    <lineage>
        <taxon>Eukaryota</taxon>
        <taxon>Metazoa</taxon>
        <taxon>Chordata</taxon>
        <taxon>Craniata</taxon>
        <taxon>Vertebrata</taxon>
        <taxon>Euteleostomi</taxon>
        <taxon>Actinopterygii</taxon>
        <taxon>Neopterygii</taxon>
        <taxon>Teleostei</taxon>
        <taxon>Protacanthopterygii</taxon>
        <taxon>Salmoniformes</taxon>
        <taxon>Salmonidae</taxon>
        <taxon>Salmoninae</taxon>
        <taxon>Oncorhynchus</taxon>
    </lineage>
</organism>
<dbReference type="InterPro" id="IPR036249">
    <property type="entry name" value="Thioredoxin-like_sf"/>
</dbReference>
<accession>A0A8C7CHG6</accession>
<evidence type="ECO:0000256" key="2">
    <source>
        <dbReference type="ARBA" id="ARBA00022982"/>
    </source>
</evidence>
<keyword evidence="5" id="KW-1185">Reference proteome</keyword>
<evidence type="ECO:0000259" key="3">
    <source>
        <dbReference type="Pfam" id="PF00462"/>
    </source>
</evidence>
<feature type="domain" description="Glutaredoxin" evidence="3">
    <location>
        <begin position="15"/>
        <end position="80"/>
    </location>
</feature>
<name>A0A8C7CHG6_ONCKI</name>
<dbReference type="GO" id="GO:0005739">
    <property type="term" value="C:mitochondrion"/>
    <property type="evidence" value="ECO:0007669"/>
    <property type="project" value="TreeGrafter"/>
</dbReference>